<dbReference type="GO" id="GO:0016020">
    <property type="term" value="C:membrane"/>
    <property type="evidence" value="ECO:0007669"/>
    <property type="project" value="UniProtKB-SubCell"/>
</dbReference>
<organism evidence="15 16">
    <name type="scientific">Nonomuraea wenchangensis</name>
    <dbReference type="NCBI Taxonomy" id="568860"/>
    <lineage>
        <taxon>Bacteria</taxon>
        <taxon>Bacillati</taxon>
        <taxon>Actinomycetota</taxon>
        <taxon>Actinomycetes</taxon>
        <taxon>Streptosporangiales</taxon>
        <taxon>Streptosporangiaceae</taxon>
        <taxon>Nonomuraea</taxon>
    </lineage>
</organism>
<keyword evidence="16" id="KW-1185">Reference proteome</keyword>
<evidence type="ECO:0000256" key="6">
    <source>
        <dbReference type="ARBA" id="ARBA00022692"/>
    </source>
</evidence>
<dbReference type="GO" id="GO:0000155">
    <property type="term" value="F:phosphorelay sensor kinase activity"/>
    <property type="evidence" value="ECO:0007669"/>
    <property type="project" value="InterPro"/>
</dbReference>
<evidence type="ECO:0000256" key="3">
    <source>
        <dbReference type="ARBA" id="ARBA00012438"/>
    </source>
</evidence>
<evidence type="ECO:0000256" key="7">
    <source>
        <dbReference type="ARBA" id="ARBA00022741"/>
    </source>
</evidence>
<evidence type="ECO:0000256" key="10">
    <source>
        <dbReference type="ARBA" id="ARBA00022989"/>
    </source>
</evidence>
<keyword evidence="5" id="KW-0808">Transferase</keyword>
<evidence type="ECO:0000256" key="13">
    <source>
        <dbReference type="SAM" id="Phobius"/>
    </source>
</evidence>
<gene>
    <name evidence="15" type="ORF">SAMN05421811_11314</name>
</gene>
<dbReference type="CDD" id="cd16917">
    <property type="entry name" value="HATPase_UhpB-NarQ-NarX-like"/>
    <property type="match status" value="1"/>
</dbReference>
<dbReference type="Gene3D" id="1.20.5.1930">
    <property type="match status" value="1"/>
</dbReference>
<dbReference type="GO" id="GO:0005524">
    <property type="term" value="F:ATP binding"/>
    <property type="evidence" value="ECO:0007669"/>
    <property type="project" value="UniProtKB-KW"/>
</dbReference>
<dbReference type="Pfam" id="PF02518">
    <property type="entry name" value="HATPase_c"/>
    <property type="match status" value="1"/>
</dbReference>
<reference evidence="15 16" key="1">
    <citation type="submission" date="2016-10" db="EMBL/GenBank/DDBJ databases">
        <authorList>
            <person name="de Groot N.N."/>
        </authorList>
    </citation>
    <scope>NUCLEOTIDE SEQUENCE [LARGE SCALE GENOMIC DNA]</scope>
    <source>
        <strain evidence="15 16">CGMCC 4.5598</strain>
    </source>
</reference>
<evidence type="ECO:0000313" key="15">
    <source>
        <dbReference type="EMBL" id="SEU35643.1"/>
    </source>
</evidence>
<accession>A0A1I0L935</accession>
<feature type="transmembrane region" description="Helical" evidence="13">
    <location>
        <begin position="31"/>
        <end position="50"/>
    </location>
</feature>
<comment type="catalytic activity">
    <reaction evidence="1">
        <text>ATP + protein L-histidine = ADP + protein N-phospho-L-histidine.</text>
        <dbReference type="EC" id="2.7.13.3"/>
    </reaction>
</comment>
<feature type="domain" description="HAMP" evidence="14">
    <location>
        <begin position="81"/>
        <end position="133"/>
    </location>
</feature>
<feature type="transmembrane region" description="Helical" evidence="13">
    <location>
        <begin position="62"/>
        <end position="80"/>
    </location>
</feature>
<dbReference type="InterPro" id="IPR036890">
    <property type="entry name" value="HATPase_C_sf"/>
</dbReference>
<keyword evidence="8 15" id="KW-0418">Kinase</keyword>
<comment type="subcellular location">
    <subcellularLocation>
        <location evidence="2">Membrane</location>
    </subcellularLocation>
</comment>
<dbReference type="Proteomes" id="UP000199361">
    <property type="component" value="Unassembled WGS sequence"/>
</dbReference>
<dbReference type="EMBL" id="FOHX01000013">
    <property type="protein sequence ID" value="SEU35643.1"/>
    <property type="molecule type" value="Genomic_DNA"/>
</dbReference>
<evidence type="ECO:0000259" key="14">
    <source>
        <dbReference type="PROSITE" id="PS50885"/>
    </source>
</evidence>
<evidence type="ECO:0000256" key="2">
    <source>
        <dbReference type="ARBA" id="ARBA00004370"/>
    </source>
</evidence>
<dbReference type="SUPFAM" id="SSF55874">
    <property type="entry name" value="ATPase domain of HSP90 chaperone/DNA topoisomerase II/histidine kinase"/>
    <property type="match status" value="1"/>
</dbReference>
<dbReference type="STRING" id="568860.SAMN05421811_11314"/>
<keyword evidence="9" id="KW-0067">ATP-binding</keyword>
<protein>
    <recommendedName>
        <fullName evidence="3">histidine kinase</fullName>
        <ecNumber evidence="3">2.7.13.3</ecNumber>
    </recommendedName>
</protein>
<feature type="compositionally biased region" description="Polar residues" evidence="12">
    <location>
        <begin position="1"/>
        <end position="11"/>
    </location>
</feature>
<evidence type="ECO:0000313" key="16">
    <source>
        <dbReference type="Proteomes" id="UP000199361"/>
    </source>
</evidence>
<evidence type="ECO:0000256" key="9">
    <source>
        <dbReference type="ARBA" id="ARBA00022840"/>
    </source>
</evidence>
<evidence type="ECO:0000256" key="8">
    <source>
        <dbReference type="ARBA" id="ARBA00022777"/>
    </source>
</evidence>
<dbReference type="PROSITE" id="PS50885">
    <property type="entry name" value="HAMP"/>
    <property type="match status" value="1"/>
</dbReference>
<evidence type="ECO:0000256" key="4">
    <source>
        <dbReference type="ARBA" id="ARBA00022553"/>
    </source>
</evidence>
<dbReference type="Gene3D" id="3.30.565.10">
    <property type="entry name" value="Histidine kinase-like ATPase, C-terminal domain"/>
    <property type="match status" value="1"/>
</dbReference>
<dbReference type="EC" id="2.7.13.3" evidence="3"/>
<dbReference type="InterPro" id="IPR011712">
    <property type="entry name" value="Sig_transdc_His_kin_sub3_dim/P"/>
</dbReference>
<keyword evidence="13" id="KW-0472">Membrane</keyword>
<dbReference type="PANTHER" id="PTHR24421">
    <property type="entry name" value="NITRATE/NITRITE SENSOR PROTEIN NARX-RELATED"/>
    <property type="match status" value="1"/>
</dbReference>
<keyword evidence="7" id="KW-0547">Nucleotide-binding</keyword>
<dbReference type="InterPro" id="IPR050482">
    <property type="entry name" value="Sensor_HK_TwoCompSys"/>
</dbReference>
<keyword evidence="6 13" id="KW-0812">Transmembrane</keyword>
<name>A0A1I0L935_9ACTN</name>
<proteinExistence type="predicted"/>
<evidence type="ECO:0000256" key="12">
    <source>
        <dbReference type="SAM" id="MobiDB-lite"/>
    </source>
</evidence>
<dbReference type="SMART" id="SM00387">
    <property type="entry name" value="HATPase_c"/>
    <property type="match status" value="1"/>
</dbReference>
<dbReference type="RefSeq" id="WP_091089071.1">
    <property type="nucleotide sequence ID" value="NZ_FOHX01000013.1"/>
</dbReference>
<feature type="region of interest" description="Disordered" evidence="12">
    <location>
        <begin position="1"/>
        <end position="22"/>
    </location>
</feature>
<evidence type="ECO:0000256" key="1">
    <source>
        <dbReference type="ARBA" id="ARBA00000085"/>
    </source>
</evidence>
<dbReference type="GO" id="GO:0046983">
    <property type="term" value="F:protein dimerization activity"/>
    <property type="evidence" value="ECO:0007669"/>
    <property type="project" value="InterPro"/>
</dbReference>
<evidence type="ECO:0000256" key="5">
    <source>
        <dbReference type="ARBA" id="ARBA00022679"/>
    </source>
</evidence>
<dbReference type="OrthoDB" id="227596at2"/>
<dbReference type="InterPro" id="IPR003660">
    <property type="entry name" value="HAMP_dom"/>
</dbReference>
<dbReference type="PANTHER" id="PTHR24421:SF10">
    <property type="entry name" value="NITRATE_NITRITE SENSOR PROTEIN NARQ"/>
    <property type="match status" value="1"/>
</dbReference>
<keyword evidence="10 13" id="KW-1133">Transmembrane helix</keyword>
<dbReference type="Pfam" id="PF07730">
    <property type="entry name" value="HisKA_3"/>
    <property type="match status" value="1"/>
</dbReference>
<dbReference type="AlphaFoldDB" id="A0A1I0L935"/>
<keyword evidence="4" id="KW-0597">Phosphoprotein</keyword>
<keyword evidence="11" id="KW-0902">Two-component regulatory system</keyword>
<evidence type="ECO:0000256" key="11">
    <source>
        <dbReference type="ARBA" id="ARBA00023012"/>
    </source>
</evidence>
<sequence length="354" mass="37879">MSSPTSGNQETPQERPPRAPRSPASALFRRLFLFNGLVFATGLTTLALSPATVSSPVLLNELPILAVGLAAMLTANALVLRTSLAPLGALTVLMERVDLVRSSDRIPSSGNGDLVNLLDTFNAMLDRLEAERSSSAAHALAAQEGERQRIARELHDEIGQSLTAVLLTLKRVVDRAPEELRDELCAAQETVRASLDEVRRVARRLRPGPLEDLGLISAMNSLATDFSALSGATVTRLLDSRLPQVSGDTELVIYRIAQECLTNIARHARASRVELSLRAEGGAVVLRITDDGVGGPIREGAGIRGMRERAMLIGADLDIESAPTRGTRVRLTVPIPEPVRQPIPDTAGPVADDP</sequence>
<dbReference type="InterPro" id="IPR003594">
    <property type="entry name" value="HATPase_dom"/>
</dbReference>